<feature type="compositionally biased region" description="Acidic residues" evidence="1">
    <location>
        <begin position="43"/>
        <end position="54"/>
    </location>
</feature>
<feature type="chain" id="PRO_5038375199" description="DUF4352 domain-containing protein" evidence="2">
    <location>
        <begin position="25"/>
        <end position="270"/>
    </location>
</feature>
<evidence type="ECO:0008006" key="5">
    <source>
        <dbReference type="Google" id="ProtNLM"/>
    </source>
</evidence>
<keyword evidence="4" id="KW-1185">Reference proteome</keyword>
<feature type="region of interest" description="Disordered" evidence="1">
    <location>
        <begin position="29"/>
        <end position="54"/>
    </location>
</feature>
<sequence>MDMRAHTLSAALAALLLFGLTGCGDDTLATPAPDETVSALETPSEESSDPDLPTNEDLELFVEAIASDKVASLEAAQAVTQEGSAAAGYLEYYTHNVNAQIDAGLYSSDLAGKIKPLENGFEVCYPGEEHCAEYTDFEGKNGKIVDFHVAEQAVSERLVMGDGQNAETFGGAEVEFIAAYMNASNSHLIVSYNLYTGDEELDIPLITYRSADGRQSESETHYGMFSLSPDSKSSYVAFFPGASLGGEVHLDFYSYETYQDDVVIFEVSEE</sequence>
<dbReference type="EMBL" id="LXEY01000111">
    <property type="protein sequence ID" value="OAV52160.1"/>
    <property type="molecule type" value="Genomic_DNA"/>
</dbReference>
<evidence type="ECO:0000256" key="2">
    <source>
        <dbReference type="SAM" id="SignalP"/>
    </source>
</evidence>
<comment type="caution">
    <text evidence="3">The sequence shown here is derived from an EMBL/GenBank/DDBJ whole genome shotgun (WGS) entry which is preliminary data.</text>
</comment>
<dbReference type="OrthoDB" id="3428987at2"/>
<name>A0A1B7LVA5_9MICC</name>
<evidence type="ECO:0000313" key="4">
    <source>
        <dbReference type="Proteomes" id="UP000078292"/>
    </source>
</evidence>
<organism evidence="3 4">
    <name type="scientific">Enteractinococcus helveticum</name>
    <dbReference type="NCBI Taxonomy" id="1837282"/>
    <lineage>
        <taxon>Bacteria</taxon>
        <taxon>Bacillati</taxon>
        <taxon>Actinomycetota</taxon>
        <taxon>Actinomycetes</taxon>
        <taxon>Micrococcales</taxon>
        <taxon>Micrococcaceae</taxon>
    </lineage>
</organism>
<evidence type="ECO:0000313" key="3">
    <source>
        <dbReference type="EMBL" id="OAV52160.1"/>
    </source>
</evidence>
<proteinExistence type="predicted"/>
<protein>
    <recommendedName>
        <fullName evidence="5">DUF4352 domain-containing protein</fullName>
    </recommendedName>
</protein>
<feature type="signal peptide" evidence="2">
    <location>
        <begin position="1"/>
        <end position="24"/>
    </location>
</feature>
<dbReference type="AlphaFoldDB" id="A0A1B7LVA5"/>
<dbReference type="Proteomes" id="UP000078292">
    <property type="component" value="Unassembled WGS sequence"/>
</dbReference>
<evidence type="ECO:0000256" key="1">
    <source>
        <dbReference type="SAM" id="MobiDB-lite"/>
    </source>
</evidence>
<gene>
    <name evidence="3" type="ORF">A6F49_01180</name>
</gene>
<dbReference type="PROSITE" id="PS51257">
    <property type="entry name" value="PROKAR_LIPOPROTEIN"/>
    <property type="match status" value="1"/>
</dbReference>
<accession>A0A1B7LVA5</accession>
<reference evidence="3 4" key="1">
    <citation type="submission" date="2016-04" db="EMBL/GenBank/DDBJ databases">
        <title>First whole genome shotgun sequence of the bacterium Enteractinococcus sp. strain UASWS1574.</title>
        <authorList>
            <person name="Crovadore J."/>
            <person name="Chablais R."/>
            <person name="Lefort F."/>
        </authorList>
    </citation>
    <scope>NUCLEOTIDE SEQUENCE [LARGE SCALE GENOMIC DNA]</scope>
    <source>
        <strain evidence="3 4">UASWS1574</strain>
    </source>
</reference>
<keyword evidence="2" id="KW-0732">Signal</keyword>
<dbReference type="RefSeq" id="WP_043055493.1">
    <property type="nucleotide sequence ID" value="NZ_LXEY01000111.1"/>
</dbReference>